<accession>A0A409W4Z6</accession>
<evidence type="ECO:0000256" key="1">
    <source>
        <dbReference type="SAM" id="Phobius"/>
    </source>
</evidence>
<feature type="transmembrane region" description="Helical" evidence="1">
    <location>
        <begin position="87"/>
        <end position="108"/>
    </location>
</feature>
<dbReference type="Proteomes" id="UP000284842">
    <property type="component" value="Unassembled WGS sequence"/>
</dbReference>
<reference evidence="2 3" key="1">
    <citation type="journal article" date="2018" name="Evol. Lett.">
        <title>Horizontal gene cluster transfer increased hallucinogenic mushroom diversity.</title>
        <authorList>
            <person name="Reynolds H.T."/>
            <person name="Vijayakumar V."/>
            <person name="Gluck-Thaler E."/>
            <person name="Korotkin H.B."/>
            <person name="Matheny P.B."/>
            <person name="Slot J.C."/>
        </authorList>
    </citation>
    <scope>NUCLEOTIDE SEQUENCE [LARGE SCALE GENOMIC DNA]</scope>
    <source>
        <strain evidence="2 3">2629</strain>
    </source>
</reference>
<feature type="transmembrane region" description="Helical" evidence="1">
    <location>
        <begin position="128"/>
        <end position="148"/>
    </location>
</feature>
<keyword evidence="1" id="KW-0812">Transmembrane</keyword>
<dbReference type="InParanoid" id="A0A409W4Z6"/>
<keyword evidence="1" id="KW-1133">Transmembrane helix</keyword>
<organism evidence="2 3">
    <name type="scientific">Panaeolus cyanescens</name>
    <dbReference type="NCBI Taxonomy" id="181874"/>
    <lineage>
        <taxon>Eukaryota</taxon>
        <taxon>Fungi</taxon>
        <taxon>Dikarya</taxon>
        <taxon>Basidiomycota</taxon>
        <taxon>Agaricomycotina</taxon>
        <taxon>Agaricomycetes</taxon>
        <taxon>Agaricomycetidae</taxon>
        <taxon>Agaricales</taxon>
        <taxon>Agaricineae</taxon>
        <taxon>Galeropsidaceae</taxon>
        <taxon>Panaeolus</taxon>
    </lineage>
</organism>
<gene>
    <name evidence="2" type="ORF">CVT24_007455</name>
</gene>
<dbReference type="EMBL" id="NHTK01005811">
    <property type="protein sequence ID" value="PPQ73545.1"/>
    <property type="molecule type" value="Genomic_DNA"/>
</dbReference>
<proteinExistence type="predicted"/>
<keyword evidence="1" id="KW-0472">Membrane</keyword>
<name>A0A409W4Z6_9AGAR</name>
<sequence length="164" mass="17871">MSSITTSTPQTKAIRNIQIVMAVSLVLALLVLGADAGMGTVGSYFSSGAVCGLTFVHHVTLLSLAGKQRKKNRLATETSVLIRLPTVIFNWLFFVAWLGLLGVTSWVVHEAHTYNVFETNGWRGLEPLLIALIGAILEIPVLFTFALLSTLERRKQYSLPSSKA</sequence>
<dbReference type="OrthoDB" id="10462330at2759"/>
<comment type="caution">
    <text evidence="2">The sequence shown here is derived from an EMBL/GenBank/DDBJ whole genome shotgun (WGS) entry which is preliminary data.</text>
</comment>
<feature type="transmembrane region" description="Helical" evidence="1">
    <location>
        <begin position="20"/>
        <end position="38"/>
    </location>
</feature>
<protein>
    <submittedName>
        <fullName evidence="2">Uncharacterized protein</fullName>
    </submittedName>
</protein>
<keyword evidence="3" id="KW-1185">Reference proteome</keyword>
<feature type="transmembrane region" description="Helical" evidence="1">
    <location>
        <begin position="44"/>
        <end position="66"/>
    </location>
</feature>
<dbReference type="AlphaFoldDB" id="A0A409W4Z6"/>
<evidence type="ECO:0000313" key="3">
    <source>
        <dbReference type="Proteomes" id="UP000284842"/>
    </source>
</evidence>
<evidence type="ECO:0000313" key="2">
    <source>
        <dbReference type="EMBL" id="PPQ73545.1"/>
    </source>
</evidence>